<organism evidence="1 2">
    <name type="scientific">Papaver somniferum</name>
    <name type="common">Opium poppy</name>
    <dbReference type="NCBI Taxonomy" id="3469"/>
    <lineage>
        <taxon>Eukaryota</taxon>
        <taxon>Viridiplantae</taxon>
        <taxon>Streptophyta</taxon>
        <taxon>Embryophyta</taxon>
        <taxon>Tracheophyta</taxon>
        <taxon>Spermatophyta</taxon>
        <taxon>Magnoliopsida</taxon>
        <taxon>Ranunculales</taxon>
        <taxon>Papaveraceae</taxon>
        <taxon>Papaveroideae</taxon>
        <taxon>Papaver</taxon>
    </lineage>
</organism>
<protein>
    <submittedName>
        <fullName evidence="1">Uncharacterized protein</fullName>
    </submittedName>
</protein>
<evidence type="ECO:0000313" key="2">
    <source>
        <dbReference type="Proteomes" id="UP000316621"/>
    </source>
</evidence>
<dbReference type="EMBL" id="CM010715">
    <property type="protein sequence ID" value="RZC44464.1"/>
    <property type="molecule type" value="Genomic_DNA"/>
</dbReference>
<keyword evidence="2" id="KW-1185">Reference proteome</keyword>
<dbReference type="Gramene" id="RZC44464">
    <property type="protein sequence ID" value="RZC44464"/>
    <property type="gene ID" value="C5167_037409"/>
</dbReference>
<accession>A0A4Y7I6M3</accession>
<gene>
    <name evidence="1" type="ORF">C5167_037409</name>
</gene>
<evidence type="ECO:0000313" key="1">
    <source>
        <dbReference type="EMBL" id="RZC44464.1"/>
    </source>
</evidence>
<dbReference type="AlphaFoldDB" id="A0A4Y7I6M3"/>
<name>A0A4Y7I6M3_PAPSO</name>
<reference evidence="1 2" key="1">
    <citation type="journal article" date="2018" name="Science">
        <title>The opium poppy genome and morphinan production.</title>
        <authorList>
            <person name="Guo L."/>
            <person name="Winzer T."/>
            <person name="Yang X."/>
            <person name="Li Y."/>
            <person name="Ning Z."/>
            <person name="He Z."/>
            <person name="Teodor R."/>
            <person name="Lu Y."/>
            <person name="Bowser T.A."/>
            <person name="Graham I.A."/>
            <person name="Ye K."/>
        </authorList>
    </citation>
    <scope>NUCLEOTIDE SEQUENCE [LARGE SCALE GENOMIC DNA]</scope>
    <source>
        <strain evidence="2">cv. HN1</strain>
        <tissue evidence="1">Leaves</tissue>
    </source>
</reference>
<dbReference type="Proteomes" id="UP000316621">
    <property type="component" value="Chromosome 1"/>
</dbReference>
<proteinExistence type="predicted"/>
<sequence>MLNMHFGGNSTMFWNMEYWKAGPVVYDSQIPIGAILENVAAVKCNLFVTSYGPCSRKWKGGGYGVSTTQCSWVHS</sequence>